<evidence type="ECO:0000313" key="6">
    <source>
        <dbReference type="EMBL" id="KAJ4439338.1"/>
    </source>
</evidence>
<protein>
    <recommendedName>
        <fullName evidence="1">guanylate cyclase</fullName>
        <ecNumber evidence="1">4.6.1.2</ecNumber>
    </recommendedName>
</protein>
<keyword evidence="3" id="KW-0456">Lyase</keyword>
<dbReference type="PANTHER" id="PTHR45655">
    <property type="entry name" value="GUANYLATE CYCLASE SOLUBLE SUBUNIT BETA-2"/>
    <property type="match status" value="1"/>
</dbReference>
<accession>A0ABQ8T008</accession>
<dbReference type="Proteomes" id="UP001148838">
    <property type="component" value="Unassembled WGS sequence"/>
</dbReference>
<dbReference type="InterPro" id="IPR029787">
    <property type="entry name" value="Nucleotide_cyclase"/>
</dbReference>
<dbReference type="EMBL" id="JAJSOF020000017">
    <property type="protein sequence ID" value="KAJ4439338.1"/>
    <property type="molecule type" value="Genomic_DNA"/>
</dbReference>
<dbReference type="InterPro" id="IPR001054">
    <property type="entry name" value="A/G_cyclase"/>
</dbReference>
<dbReference type="PROSITE" id="PS50125">
    <property type="entry name" value="GUANYLATE_CYCLASE_2"/>
    <property type="match status" value="1"/>
</dbReference>
<keyword evidence="4" id="KW-0141">cGMP biosynthesis</keyword>
<dbReference type="Pfam" id="PF07701">
    <property type="entry name" value="HNOBA"/>
    <property type="match status" value="1"/>
</dbReference>
<keyword evidence="7" id="KW-1185">Reference proteome</keyword>
<dbReference type="Gene3D" id="3.30.70.1230">
    <property type="entry name" value="Nucleotide cyclase"/>
    <property type="match status" value="1"/>
</dbReference>
<feature type="domain" description="Guanylate cyclase" evidence="5">
    <location>
        <begin position="329"/>
        <end position="375"/>
    </location>
</feature>
<dbReference type="Pfam" id="PF00211">
    <property type="entry name" value="Guanylate_cyc"/>
    <property type="match status" value="1"/>
</dbReference>
<reference evidence="6 7" key="1">
    <citation type="journal article" date="2022" name="Allergy">
        <title>Genome assembly and annotation of Periplaneta americana reveal a comprehensive cockroach allergen profile.</title>
        <authorList>
            <person name="Wang L."/>
            <person name="Xiong Q."/>
            <person name="Saelim N."/>
            <person name="Wang L."/>
            <person name="Nong W."/>
            <person name="Wan A.T."/>
            <person name="Shi M."/>
            <person name="Liu X."/>
            <person name="Cao Q."/>
            <person name="Hui J.H.L."/>
            <person name="Sookrung N."/>
            <person name="Leung T.F."/>
            <person name="Tungtrongchitr A."/>
            <person name="Tsui S.K.W."/>
        </authorList>
    </citation>
    <scope>NUCLEOTIDE SEQUENCE [LARGE SCALE GENOMIC DNA]</scope>
    <source>
        <strain evidence="6">PWHHKU_190912</strain>
    </source>
</reference>
<proteinExistence type="predicted"/>
<evidence type="ECO:0000256" key="2">
    <source>
        <dbReference type="ARBA" id="ARBA00022741"/>
    </source>
</evidence>
<dbReference type="InterPro" id="IPR011645">
    <property type="entry name" value="HNOB_dom_associated"/>
</dbReference>
<dbReference type="SUPFAM" id="SSF55073">
    <property type="entry name" value="Nucleotide cyclase"/>
    <property type="match status" value="1"/>
</dbReference>
<evidence type="ECO:0000256" key="3">
    <source>
        <dbReference type="ARBA" id="ARBA00023239"/>
    </source>
</evidence>
<evidence type="ECO:0000259" key="5">
    <source>
        <dbReference type="PROSITE" id="PS50125"/>
    </source>
</evidence>
<gene>
    <name evidence="6" type="ORF">ANN_07460</name>
</gene>
<evidence type="ECO:0000256" key="4">
    <source>
        <dbReference type="ARBA" id="ARBA00023293"/>
    </source>
</evidence>
<keyword evidence="2" id="KW-0547">Nucleotide-binding</keyword>
<comment type="caution">
    <text evidence="6">The sequence shown here is derived from an EMBL/GenBank/DDBJ whole genome shotgun (WGS) entry which is preliminary data.</text>
</comment>
<evidence type="ECO:0000256" key="1">
    <source>
        <dbReference type="ARBA" id="ARBA00012202"/>
    </source>
</evidence>
<dbReference type="InterPro" id="IPR042463">
    <property type="entry name" value="HNOB_dom_associated_sf"/>
</dbReference>
<dbReference type="EC" id="4.6.1.2" evidence="1"/>
<dbReference type="Gene3D" id="6.10.250.780">
    <property type="match status" value="1"/>
</dbReference>
<organism evidence="6 7">
    <name type="scientific">Periplaneta americana</name>
    <name type="common">American cockroach</name>
    <name type="synonym">Blatta americana</name>
    <dbReference type="NCBI Taxonomy" id="6978"/>
    <lineage>
        <taxon>Eukaryota</taxon>
        <taxon>Metazoa</taxon>
        <taxon>Ecdysozoa</taxon>
        <taxon>Arthropoda</taxon>
        <taxon>Hexapoda</taxon>
        <taxon>Insecta</taxon>
        <taxon>Pterygota</taxon>
        <taxon>Neoptera</taxon>
        <taxon>Polyneoptera</taxon>
        <taxon>Dictyoptera</taxon>
        <taxon>Blattodea</taxon>
        <taxon>Blattoidea</taxon>
        <taxon>Blattidae</taxon>
        <taxon>Blattinae</taxon>
        <taxon>Periplaneta</taxon>
    </lineage>
</organism>
<name>A0ABQ8T008_PERAM</name>
<evidence type="ECO:0000313" key="7">
    <source>
        <dbReference type="Proteomes" id="UP001148838"/>
    </source>
</evidence>
<dbReference type="Gene3D" id="3.30.450.260">
    <property type="entry name" value="Haem NO binding associated domain"/>
    <property type="match status" value="1"/>
</dbReference>
<dbReference type="PANTHER" id="PTHR45655:SF5">
    <property type="entry name" value="SOLUBLE GUANYLATE CYCLASE 89DA-RELATED"/>
    <property type="match status" value="1"/>
</dbReference>
<sequence>MAGLCEGGNEPSGSLKAICQLYQIAEELYNTQLSIKVLDEVTSAPGARKVQVRFRLDFDNREFVLSRTGKHTHMERLTLPAVPCSMLMRLFPFGFAFSEDMRILAAGEKLLQVCGTSPDALLGQSVIDNFKLRRPRGIPFSWKNVRDFYVHPVHSHTMYLHSVLFELEVIRTLKVEEDKGAANVVDDKHNPMLPLLLDRRRGSQGTRSILLKGQMKYVDDIKAIIFLCSPLINNMDELPNMGLYLNDLNLHGLSREMVLAGWQHCSRLELMFERAEQRSMELERSYTLLDCWKRRGDELLYSMIPRPVADRLRTEKNSLSTCQSFDSVSVLFCELVDFSSSTVQDAMDVVMSMNAVFTCFDALMDRYHVYKVRFH</sequence>